<dbReference type="InterPro" id="IPR015655">
    <property type="entry name" value="PP2C"/>
</dbReference>
<name>A0A1E7F9V3_9STRA</name>
<dbReference type="PANTHER" id="PTHR47992">
    <property type="entry name" value="PROTEIN PHOSPHATASE"/>
    <property type="match status" value="1"/>
</dbReference>
<dbReference type="PROSITE" id="PS51746">
    <property type="entry name" value="PPM_2"/>
    <property type="match status" value="1"/>
</dbReference>
<feature type="domain" description="PPM-type phosphatase" evidence="1">
    <location>
        <begin position="7"/>
        <end position="309"/>
    </location>
</feature>
<reference evidence="2 3" key="1">
    <citation type="submission" date="2016-09" db="EMBL/GenBank/DDBJ databases">
        <title>Extensive genetic diversity and differential bi-allelic expression allows diatom success in the polar Southern Ocean.</title>
        <authorList>
            <consortium name="DOE Joint Genome Institute"/>
            <person name="Mock T."/>
            <person name="Otillar R.P."/>
            <person name="Strauss J."/>
            <person name="Dupont C."/>
            <person name="Frickenhaus S."/>
            <person name="Maumus F."/>
            <person name="Mcmullan M."/>
            <person name="Sanges R."/>
            <person name="Schmutz J."/>
            <person name="Toseland A."/>
            <person name="Valas R."/>
            <person name="Veluchamy A."/>
            <person name="Ward B.J."/>
            <person name="Allen A."/>
            <person name="Barry K."/>
            <person name="Falciatore A."/>
            <person name="Ferrante M."/>
            <person name="Fortunato A.E."/>
            <person name="Gloeckner G."/>
            <person name="Gruber A."/>
            <person name="Hipkin R."/>
            <person name="Janech M."/>
            <person name="Kroth P."/>
            <person name="Leese F."/>
            <person name="Lindquist E."/>
            <person name="Lyon B.R."/>
            <person name="Martin J."/>
            <person name="Mayer C."/>
            <person name="Parker M."/>
            <person name="Quesneville H."/>
            <person name="Raymond J."/>
            <person name="Uhlig C."/>
            <person name="Valentin K.U."/>
            <person name="Worden A.Z."/>
            <person name="Armbrust E.V."/>
            <person name="Bowler C."/>
            <person name="Green B."/>
            <person name="Moulton V."/>
            <person name="Van Oosterhout C."/>
            <person name="Grigoriev I."/>
        </authorList>
    </citation>
    <scope>NUCLEOTIDE SEQUENCE [LARGE SCALE GENOMIC DNA]</scope>
    <source>
        <strain evidence="2 3">CCMP1102</strain>
    </source>
</reference>
<dbReference type="InterPro" id="IPR036457">
    <property type="entry name" value="PPM-type-like_dom_sf"/>
</dbReference>
<dbReference type="Proteomes" id="UP000095751">
    <property type="component" value="Unassembled WGS sequence"/>
</dbReference>
<gene>
    <name evidence="2" type="ORF">FRACYDRAFT_188377</name>
</gene>
<dbReference type="GO" id="GO:0004722">
    <property type="term" value="F:protein serine/threonine phosphatase activity"/>
    <property type="evidence" value="ECO:0007669"/>
    <property type="project" value="InterPro"/>
</dbReference>
<organism evidence="2 3">
    <name type="scientific">Fragilariopsis cylindrus CCMP1102</name>
    <dbReference type="NCBI Taxonomy" id="635003"/>
    <lineage>
        <taxon>Eukaryota</taxon>
        <taxon>Sar</taxon>
        <taxon>Stramenopiles</taxon>
        <taxon>Ochrophyta</taxon>
        <taxon>Bacillariophyta</taxon>
        <taxon>Bacillariophyceae</taxon>
        <taxon>Bacillariophycidae</taxon>
        <taxon>Bacillariales</taxon>
        <taxon>Bacillariaceae</taxon>
        <taxon>Fragilariopsis</taxon>
    </lineage>
</organism>
<dbReference type="OrthoDB" id="10264738at2759"/>
<keyword evidence="3" id="KW-1185">Reference proteome</keyword>
<evidence type="ECO:0000313" key="3">
    <source>
        <dbReference type="Proteomes" id="UP000095751"/>
    </source>
</evidence>
<dbReference type="Gene3D" id="3.60.40.10">
    <property type="entry name" value="PPM-type phosphatase domain"/>
    <property type="match status" value="1"/>
</dbReference>
<dbReference type="SMART" id="SM00332">
    <property type="entry name" value="PP2Cc"/>
    <property type="match status" value="1"/>
</dbReference>
<proteinExistence type="predicted"/>
<dbReference type="EMBL" id="KV784360">
    <property type="protein sequence ID" value="OEU14926.1"/>
    <property type="molecule type" value="Genomic_DNA"/>
</dbReference>
<sequence>MLPEHPTSGYCDLQGRRPTIEDFHSIHLKHDHQFYGMFDGHTGNLASKFAASELYGELMRRLPNLENMLTTSKSEGEGVIGDEKYSWKEDIRINITQAFEYVHDQFLDRITTMTSPIVEVGTAPNMDQSGTTATAILVTDNMIIAATLGDSRAIISHSSKNPWKDFPSVSAVQFSIDHVASHPTERDLVIERGGFVSASGGIPRVNGILAVTRSIGDADLAPVLSREPHVLVLDRSEIRELCGSLASDGLWDVMSNQEAVDMVVDIILRENMEMYDAADGPFQEAAERLAVEAYVRGSTDNIGVCVVAVD</sequence>
<evidence type="ECO:0000259" key="1">
    <source>
        <dbReference type="PROSITE" id="PS51746"/>
    </source>
</evidence>
<evidence type="ECO:0000313" key="2">
    <source>
        <dbReference type="EMBL" id="OEU14926.1"/>
    </source>
</evidence>
<dbReference type="KEGG" id="fcy:FRACYDRAFT_188377"/>
<dbReference type="CDD" id="cd00143">
    <property type="entry name" value="PP2Cc"/>
    <property type="match status" value="1"/>
</dbReference>
<dbReference type="InParanoid" id="A0A1E7F9V3"/>
<dbReference type="AlphaFoldDB" id="A0A1E7F9V3"/>
<protein>
    <submittedName>
        <fullName evidence="2">Protein serine/threonine phosphatase 2C</fullName>
    </submittedName>
</protein>
<dbReference type="Pfam" id="PF00481">
    <property type="entry name" value="PP2C"/>
    <property type="match status" value="1"/>
</dbReference>
<dbReference type="InterPro" id="IPR001932">
    <property type="entry name" value="PPM-type_phosphatase-like_dom"/>
</dbReference>
<dbReference type="SUPFAM" id="SSF81606">
    <property type="entry name" value="PP2C-like"/>
    <property type="match status" value="1"/>
</dbReference>
<accession>A0A1E7F9V3</accession>